<evidence type="ECO:0000256" key="5">
    <source>
        <dbReference type="ARBA" id="ARBA00022989"/>
    </source>
</evidence>
<feature type="transmembrane region" description="Helical" evidence="7">
    <location>
        <begin position="142"/>
        <end position="165"/>
    </location>
</feature>
<keyword evidence="3" id="KW-1003">Cell membrane</keyword>
<evidence type="ECO:0000313" key="10">
    <source>
        <dbReference type="Proteomes" id="UP001209083"/>
    </source>
</evidence>
<feature type="transmembrane region" description="Helical" evidence="7">
    <location>
        <begin position="395"/>
        <end position="412"/>
    </location>
</feature>
<gene>
    <name evidence="9" type="ORF">LWF01_06045</name>
</gene>
<feature type="transmembrane region" description="Helical" evidence="7">
    <location>
        <begin position="54"/>
        <end position="77"/>
    </location>
</feature>
<keyword evidence="4 7" id="KW-0812">Transmembrane</keyword>
<feature type="transmembrane region" description="Helical" evidence="7">
    <location>
        <begin position="115"/>
        <end position="135"/>
    </location>
</feature>
<dbReference type="PROSITE" id="PS50850">
    <property type="entry name" value="MFS"/>
    <property type="match status" value="1"/>
</dbReference>
<dbReference type="CDD" id="cd06174">
    <property type="entry name" value="MFS"/>
    <property type="match status" value="1"/>
</dbReference>
<dbReference type="InterPro" id="IPR020846">
    <property type="entry name" value="MFS_dom"/>
</dbReference>
<feature type="transmembrane region" description="Helical" evidence="7">
    <location>
        <begin position="16"/>
        <end position="34"/>
    </location>
</feature>
<evidence type="ECO:0000259" key="8">
    <source>
        <dbReference type="PROSITE" id="PS50850"/>
    </source>
</evidence>
<dbReference type="InterPro" id="IPR011701">
    <property type="entry name" value="MFS"/>
</dbReference>
<feature type="transmembrane region" description="Helical" evidence="7">
    <location>
        <begin position="228"/>
        <end position="247"/>
    </location>
</feature>
<proteinExistence type="predicted"/>
<evidence type="ECO:0000313" key="9">
    <source>
        <dbReference type="EMBL" id="WGW13326.1"/>
    </source>
</evidence>
<feature type="transmembrane region" description="Helical" evidence="7">
    <location>
        <begin position="317"/>
        <end position="341"/>
    </location>
</feature>
<accession>A0ABY8QWZ2</accession>
<dbReference type="Proteomes" id="UP001209083">
    <property type="component" value="Chromosome"/>
</dbReference>
<dbReference type="InterPro" id="IPR050171">
    <property type="entry name" value="MFS_Transporters"/>
</dbReference>
<feature type="transmembrane region" description="Helical" evidence="7">
    <location>
        <begin position="84"/>
        <end position="103"/>
    </location>
</feature>
<evidence type="ECO:0000256" key="4">
    <source>
        <dbReference type="ARBA" id="ARBA00022692"/>
    </source>
</evidence>
<name>A0ABY8QWZ2_9MICO</name>
<dbReference type="PANTHER" id="PTHR23517:SF3">
    <property type="entry name" value="INTEGRAL MEMBRANE TRANSPORT PROTEIN"/>
    <property type="match status" value="1"/>
</dbReference>
<protein>
    <submittedName>
        <fullName evidence="9">MFS transporter</fullName>
    </submittedName>
</protein>
<feature type="transmembrane region" description="Helical" evidence="7">
    <location>
        <begin position="353"/>
        <end position="375"/>
    </location>
</feature>
<feature type="transmembrane region" description="Helical" evidence="7">
    <location>
        <begin position="171"/>
        <end position="193"/>
    </location>
</feature>
<feature type="transmembrane region" description="Helical" evidence="7">
    <location>
        <begin position="292"/>
        <end position="311"/>
    </location>
</feature>
<comment type="subcellular location">
    <subcellularLocation>
        <location evidence="1">Cell membrane</location>
        <topology evidence="1">Multi-pass membrane protein</topology>
    </subcellularLocation>
</comment>
<dbReference type="Gene3D" id="1.20.1250.20">
    <property type="entry name" value="MFS general substrate transporter like domains"/>
    <property type="match status" value="1"/>
</dbReference>
<sequence length="452" mass="48420">MPETHSQNPQNQTLKIYSLWAVGVFAYLIAVLQRTSLGVAGLEATERFHASASVLSMFTVIQLLVYAGLQIPVGVLVDRWGPKILVAAGAALMALGQAVLAFAPEVLWAIVGRLFVGAGDAFTFIAVLRLVVAWFPPSRVPVFTQLTGLVGQLGQILSAVPFVWLLHTAGWTTAFLSAAALSALAVIIAVAVLRMPADAVPSGPAQTVREVWHSVVATWRHPGTQLGLWTHFTTPFSGTMFVLLWGVPFLVSGQGMSTAMASGLLSLYAVSALAAGPITGRLVARHPLRRSWLVLAIVFATMAAWAAVLLWPGRAPFWLIVIMLLVLSVSGPGSMIAFDFARTFNPPSRQGTASGVVNVGGFIAALVAMYLIGLLLDLSQRAWGGDLYQLSHFKLALSVQFLLFGIGVWGIISSRAKARAEMAAMGVRVPPIMEALRRELAAGRQRRQNRRS</sequence>
<evidence type="ECO:0000256" key="6">
    <source>
        <dbReference type="ARBA" id="ARBA00023136"/>
    </source>
</evidence>
<evidence type="ECO:0000256" key="2">
    <source>
        <dbReference type="ARBA" id="ARBA00022448"/>
    </source>
</evidence>
<dbReference type="Pfam" id="PF07690">
    <property type="entry name" value="MFS_1"/>
    <property type="match status" value="1"/>
</dbReference>
<keyword evidence="10" id="KW-1185">Reference proteome</keyword>
<keyword evidence="6 7" id="KW-0472">Membrane</keyword>
<dbReference type="EMBL" id="CP090958">
    <property type="protein sequence ID" value="WGW13326.1"/>
    <property type="molecule type" value="Genomic_DNA"/>
</dbReference>
<dbReference type="RefSeq" id="WP_349640144.1">
    <property type="nucleotide sequence ID" value="NZ_CP090958.1"/>
</dbReference>
<evidence type="ECO:0000256" key="3">
    <source>
        <dbReference type="ARBA" id="ARBA00022475"/>
    </source>
</evidence>
<dbReference type="InterPro" id="IPR036259">
    <property type="entry name" value="MFS_trans_sf"/>
</dbReference>
<reference evidence="9 10" key="1">
    <citation type="submission" date="2023-05" db="EMBL/GenBank/DDBJ databases">
        <title>Lithophilousrod everest ZFBP1038 complete genpme.</title>
        <authorList>
            <person name="Tian M."/>
        </authorList>
    </citation>
    <scope>NUCLEOTIDE SEQUENCE [LARGE SCALE GENOMIC DNA]</scope>
    <source>
        <strain evidence="9 10">ZFBP1038</strain>
    </source>
</reference>
<feature type="domain" description="Major facilitator superfamily (MFS) profile" evidence="8">
    <location>
        <begin position="19"/>
        <end position="417"/>
    </location>
</feature>
<feature type="transmembrane region" description="Helical" evidence="7">
    <location>
        <begin position="259"/>
        <end position="280"/>
    </location>
</feature>
<organism evidence="9 10">
    <name type="scientific">Saxibacter everestensis</name>
    <dbReference type="NCBI Taxonomy" id="2909229"/>
    <lineage>
        <taxon>Bacteria</taxon>
        <taxon>Bacillati</taxon>
        <taxon>Actinomycetota</taxon>
        <taxon>Actinomycetes</taxon>
        <taxon>Micrococcales</taxon>
        <taxon>Brevibacteriaceae</taxon>
        <taxon>Saxibacter</taxon>
    </lineage>
</organism>
<evidence type="ECO:0000256" key="1">
    <source>
        <dbReference type="ARBA" id="ARBA00004651"/>
    </source>
</evidence>
<evidence type="ECO:0000256" key="7">
    <source>
        <dbReference type="SAM" id="Phobius"/>
    </source>
</evidence>
<keyword evidence="2" id="KW-0813">Transport</keyword>
<dbReference type="PANTHER" id="PTHR23517">
    <property type="entry name" value="RESISTANCE PROTEIN MDTM, PUTATIVE-RELATED-RELATED"/>
    <property type="match status" value="1"/>
</dbReference>
<keyword evidence="5 7" id="KW-1133">Transmembrane helix</keyword>
<dbReference type="SUPFAM" id="SSF103473">
    <property type="entry name" value="MFS general substrate transporter"/>
    <property type="match status" value="1"/>
</dbReference>